<organism evidence="2 3">
    <name type="scientific">Dreissena polymorpha</name>
    <name type="common">Zebra mussel</name>
    <name type="synonym">Mytilus polymorpha</name>
    <dbReference type="NCBI Taxonomy" id="45954"/>
    <lineage>
        <taxon>Eukaryota</taxon>
        <taxon>Metazoa</taxon>
        <taxon>Spiralia</taxon>
        <taxon>Lophotrochozoa</taxon>
        <taxon>Mollusca</taxon>
        <taxon>Bivalvia</taxon>
        <taxon>Autobranchia</taxon>
        <taxon>Heteroconchia</taxon>
        <taxon>Euheterodonta</taxon>
        <taxon>Imparidentia</taxon>
        <taxon>Neoheterodontei</taxon>
        <taxon>Myida</taxon>
        <taxon>Dreissenoidea</taxon>
        <taxon>Dreissenidae</taxon>
        <taxon>Dreissena</taxon>
    </lineage>
</organism>
<comment type="caution">
    <text evidence="2">The sequence shown here is derived from an EMBL/GenBank/DDBJ whole genome shotgun (WGS) entry which is preliminary data.</text>
</comment>
<evidence type="ECO:0000313" key="2">
    <source>
        <dbReference type="EMBL" id="KAH3869529.1"/>
    </source>
</evidence>
<reference evidence="2" key="1">
    <citation type="journal article" date="2019" name="bioRxiv">
        <title>The Genome of the Zebra Mussel, Dreissena polymorpha: A Resource for Invasive Species Research.</title>
        <authorList>
            <person name="McCartney M.A."/>
            <person name="Auch B."/>
            <person name="Kono T."/>
            <person name="Mallez S."/>
            <person name="Zhang Y."/>
            <person name="Obille A."/>
            <person name="Becker A."/>
            <person name="Abrahante J.E."/>
            <person name="Garbe J."/>
            <person name="Badalamenti J.P."/>
            <person name="Herman A."/>
            <person name="Mangelson H."/>
            <person name="Liachko I."/>
            <person name="Sullivan S."/>
            <person name="Sone E.D."/>
            <person name="Koren S."/>
            <person name="Silverstein K.A.T."/>
            <person name="Beckman K.B."/>
            <person name="Gohl D.M."/>
        </authorList>
    </citation>
    <scope>NUCLEOTIDE SEQUENCE</scope>
    <source>
        <strain evidence="2">Duluth1</strain>
        <tissue evidence="2">Whole animal</tissue>
    </source>
</reference>
<protein>
    <submittedName>
        <fullName evidence="2">Uncharacterized protein</fullName>
    </submittedName>
</protein>
<feature type="region of interest" description="Disordered" evidence="1">
    <location>
        <begin position="1"/>
        <end position="46"/>
    </location>
</feature>
<sequence length="74" mass="7942">MFIQCGPGSSGGQRSHQERTSGSRDDGTRLINRAARGSSHIRPSSGDVVKALSTYGLAKETSAYSLYSIDRPVR</sequence>
<feature type="compositionally biased region" description="Basic and acidic residues" evidence="1">
    <location>
        <begin position="15"/>
        <end position="28"/>
    </location>
</feature>
<accession>A0A9D4M580</accession>
<proteinExistence type="predicted"/>
<evidence type="ECO:0000313" key="3">
    <source>
        <dbReference type="Proteomes" id="UP000828390"/>
    </source>
</evidence>
<dbReference type="Proteomes" id="UP000828390">
    <property type="component" value="Unassembled WGS sequence"/>
</dbReference>
<keyword evidence="3" id="KW-1185">Reference proteome</keyword>
<reference evidence="2" key="2">
    <citation type="submission" date="2020-11" db="EMBL/GenBank/DDBJ databases">
        <authorList>
            <person name="McCartney M.A."/>
            <person name="Auch B."/>
            <person name="Kono T."/>
            <person name="Mallez S."/>
            <person name="Becker A."/>
            <person name="Gohl D.M."/>
            <person name="Silverstein K.A.T."/>
            <person name="Koren S."/>
            <person name="Bechman K.B."/>
            <person name="Herman A."/>
            <person name="Abrahante J.E."/>
            <person name="Garbe J."/>
        </authorList>
    </citation>
    <scope>NUCLEOTIDE SEQUENCE</scope>
    <source>
        <strain evidence="2">Duluth1</strain>
        <tissue evidence="2">Whole animal</tissue>
    </source>
</reference>
<dbReference type="AlphaFoldDB" id="A0A9D4M580"/>
<evidence type="ECO:0000256" key="1">
    <source>
        <dbReference type="SAM" id="MobiDB-lite"/>
    </source>
</evidence>
<name>A0A9D4M580_DREPO</name>
<dbReference type="EMBL" id="JAIWYP010000002">
    <property type="protein sequence ID" value="KAH3869529.1"/>
    <property type="molecule type" value="Genomic_DNA"/>
</dbReference>
<gene>
    <name evidence="2" type="ORF">DPMN_032698</name>
</gene>